<gene>
    <name evidence="1" type="ORF">METZ01_LOCUS137421</name>
</gene>
<name>A0A381Z740_9ZZZZ</name>
<evidence type="ECO:0000313" key="1">
    <source>
        <dbReference type="EMBL" id="SVA84567.1"/>
    </source>
</evidence>
<protein>
    <submittedName>
        <fullName evidence="1">Uncharacterized protein</fullName>
    </submittedName>
</protein>
<dbReference type="PROSITE" id="PS51257">
    <property type="entry name" value="PROKAR_LIPOPROTEIN"/>
    <property type="match status" value="1"/>
</dbReference>
<accession>A0A381Z740</accession>
<sequence>MNSIRTIFISALLSIFALSLMSCEDWVSEVEPLSDQVEDGSLDSEEYLDFLLKGVLGNLGRSGEGSG</sequence>
<dbReference type="EMBL" id="UINC01020045">
    <property type="protein sequence ID" value="SVA84567.1"/>
    <property type="molecule type" value="Genomic_DNA"/>
</dbReference>
<reference evidence="1" key="1">
    <citation type="submission" date="2018-05" db="EMBL/GenBank/DDBJ databases">
        <authorList>
            <person name="Lanie J.A."/>
            <person name="Ng W.-L."/>
            <person name="Kazmierczak K.M."/>
            <person name="Andrzejewski T.M."/>
            <person name="Davidsen T.M."/>
            <person name="Wayne K.J."/>
            <person name="Tettelin H."/>
            <person name="Glass J.I."/>
            <person name="Rusch D."/>
            <person name="Podicherti R."/>
            <person name="Tsui H.-C.T."/>
            <person name="Winkler M.E."/>
        </authorList>
    </citation>
    <scope>NUCLEOTIDE SEQUENCE</scope>
</reference>
<proteinExistence type="predicted"/>
<feature type="non-terminal residue" evidence="1">
    <location>
        <position position="67"/>
    </location>
</feature>
<organism evidence="1">
    <name type="scientific">marine metagenome</name>
    <dbReference type="NCBI Taxonomy" id="408172"/>
    <lineage>
        <taxon>unclassified sequences</taxon>
        <taxon>metagenomes</taxon>
        <taxon>ecological metagenomes</taxon>
    </lineage>
</organism>
<dbReference type="AlphaFoldDB" id="A0A381Z740"/>